<feature type="transmembrane region" description="Helical" evidence="8">
    <location>
        <begin position="149"/>
        <end position="167"/>
    </location>
</feature>
<keyword evidence="5 8" id="KW-1133">Transmembrane helix</keyword>
<dbReference type="AlphaFoldDB" id="A0AAD4Q2Z0"/>
<accession>A0AAD4Q2Z0</accession>
<feature type="compositionally biased region" description="Basic and acidic residues" evidence="7">
    <location>
        <begin position="31"/>
        <end position="41"/>
    </location>
</feature>
<dbReference type="PRINTS" id="PR01130">
    <property type="entry name" value="DERENTRNSPRT"/>
</dbReference>
<dbReference type="GO" id="GO:0015205">
    <property type="term" value="F:nucleobase transmembrane transporter activity"/>
    <property type="evidence" value="ECO:0007669"/>
    <property type="project" value="TreeGrafter"/>
</dbReference>
<keyword evidence="3" id="KW-0813">Transport</keyword>
<dbReference type="Proteomes" id="UP001201262">
    <property type="component" value="Unassembled WGS sequence"/>
</dbReference>
<feature type="transmembrane region" description="Helical" evidence="8">
    <location>
        <begin position="188"/>
        <end position="207"/>
    </location>
</feature>
<evidence type="ECO:0000256" key="4">
    <source>
        <dbReference type="ARBA" id="ARBA00022692"/>
    </source>
</evidence>
<dbReference type="GeneID" id="70240779"/>
<dbReference type="EMBL" id="JAJTJA010000002">
    <property type="protein sequence ID" value="KAH8704162.1"/>
    <property type="molecule type" value="Genomic_DNA"/>
</dbReference>
<feature type="compositionally biased region" description="Acidic residues" evidence="7">
    <location>
        <begin position="20"/>
        <end position="30"/>
    </location>
</feature>
<dbReference type="InterPro" id="IPR002259">
    <property type="entry name" value="Eqnu_transpt"/>
</dbReference>
<dbReference type="PANTHER" id="PTHR10332">
    <property type="entry name" value="EQUILIBRATIVE NUCLEOSIDE TRANSPORTER"/>
    <property type="match status" value="1"/>
</dbReference>
<keyword evidence="4 8" id="KW-0812">Transmembrane</keyword>
<dbReference type="GO" id="GO:0005886">
    <property type="term" value="C:plasma membrane"/>
    <property type="evidence" value="ECO:0007669"/>
    <property type="project" value="TreeGrafter"/>
</dbReference>
<gene>
    <name evidence="9" type="ORF">BGW36DRAFT_287215</name>
</gene>
<feature type="region of interest" description="Disordered" evidence="7">
    <location>
        <begin position="20"/>
        <end position="41"/>
    </location>
</feature>
<comment type="subcellular location">
    <subcellularLocation>
        <location evidence="1">Membrane</location>
        <topology evidence="1">Multi-pass membrane protein</topology>
    </subcellularLocation>
</comment>
<protein>
    <submittedName>
        <fullName evidence="9">Nucleoside transporter-domain-containing protein</fullName>
    </submittedName>
</protein>
<evidence type="ECO:0000313" key="9">
    <source>
        <dbReference type="EMBL" id="KAH8704162.1"/>
    </source>
</evidence>
<dbReference type="PIRSF" id="PIRSF016379">
    <property type="entry name" value="ENT"/>
    <property type="match status" value="1"/>
</dbReference>
<reference evidence="9" key="1">
    <citation type="submission" date="2021-12" db="EMBL/GenBank/DDBJ databases">
        <title>Convergent genome expansion in fungi linked to evolution of root-endophyte symbiosis.</title>
        <authorList>
            <consortium name="DOE Joint Genome Institute"/>
            <person name="Ke Y.-H."/>
            <person name="Bonito G."/>
            <person name="Liao H.-L."/>
            <person name="Looney B."/>
            <person name="Rojas-Flechas A."/>
            <person name="Nash J."/>
            <person name="Hameed K."/>
            <person name="Schadt C."/>
            <person name="Martin F."/>
            <person name="Crous P.W."/>
            <person name="Miettinen O."/>
            <person name="Magnuson J.K."/>
            <person name="Labbe J."/>
            <person name="Jacobson D."/>
            <person name="Doktycz M.J."/>
            <person name="Veneault-Fourrey C."/>
            <person name="Kuo A."/>
            <person name="Mondo S."/>
            <person name="Calhoun S."/>
            <person name="Riley R."/>
            <person name="Ohm R."/>
            <person name="LaButti K."/>
            <person name="Andreopoulos B."/>
            <person name="Pangilinan J."/>
            <person name="Nolan M."/>
            <person name="Tritt A."/>
            <person name="Clum A."/>
            <person name="Lipzen A."/>
            <person name="Daum C."/>
            <person name="Barry K."/>
            <person name="Grigoriev I.V."/>
            <person name="Vilgalys R."/>
        </authorList>
    </citation>
    <scope>NUCLEOTIDE SEQUENCE</scope>
    <source>
        <strain evidence="9">PMI_201</strain>
    </source>
</reference>
<organism evidence="9 10">
    <name type="scientific">Talaromyces proteolyticus</name>
    <dbReference type="NCBI Taxonomy" id="1131652"/>
    <lineage>
        <taxon>Eukaryota</taxon>
        <taxon>Fungi</taxon>
        <taxon>Dikarya</taxon>
        <taxon>Ascomycota</taxon>
        <taxon>Pezizomycotina</taxon>
        <taxon>Eurotiomycetes</taxon>
        <taxon>Eurotiomycetidae</taxon>
        <taxon>Eurotiales</taxon>
        <taxon>Trichocomaceae</taxon>
        <taxon>Talaromyces</taxon>
        <taxon>Talaromyces sect. Bacilispori</taxon>
    </lineage>
</organism>
<evidence type="ECO:0000256" key="6">
    <source>
        <dbReference type="ARBA" id="ARBA00023136"/>
    </source>
</evidence>
<dbReference type="InterPro" id="IPR036259">
    <property type="entry name" value="MFS_trans_sf"/>
</dbReference>
<dbReference type="RefSeq" id="XP_046077180.1">
    <property type="nucleotide sequence ID" value="XM_046210492.1"/>
</dbReference>
<feature type="transmembrane region" description="Helical" evidence="8">
    <location>
        <begin position="399"/>
        <end position="422"/>
    </location>
</feature>
<feature type="transmembrane region" description="Helical" evidence="8">
    <location>
        <begin position="51"/>
        <end position="72"/>
    </location>
</feature>
<keyword evidence="6 8" id="KW-0472">Membrane</keyword>
<feature type="transmembrane region" description="Helical" evidence="8">
    <location>
        <begin position="363"/>
        <end position="379"/>
    </location>
</feature>
<dbReference type="SUPFAM" id="SSF103473">
    <property type="entry name" value="MFS general substrate transporter"/>
    <property type="match status" value="1"/>
</dbReference>
<sequence>MISSLLSRLLASRPAYEAVEDDESLADTEGQDVRDIPDSDDPPRNPFSWRIYAVFLLLGVTMLWAWNMFLAAEPYFRHRFQSSPWAAEHYEPSVLSVSTVTNLLCVLALAKLQKNASYPIRIALSLLVLAVVFLFLAFSTVFFRAISVGLYYIFVMTMVLGASFATGMNQNGVFAYVAGFGRPEYTQAIMVGQGIAGVLPSIVQIISNLPVPKTDGTDDSNGYTKSALGYFLVAVFISVLAFLAFVNLMNHTAGSEWFQRELRTESTHQPSFDGPNKSISLWKLFLQLKWLALAVFTCFAVTMVFPVFTAQIQSSHDPVTRSRLFDSEVFVPLAFLLWNLGDLLGRLSPLVPLFANSTKHPRALLIFALLRLLFIPLYMSCNVRGLGGSSIFANNDFLYLFIVQLGFGLTNGFLGSVCMMGAGQYVTVDEREAAGGFMTMMLVAGLATGSLLSFFVSSA</sequence>
<feature type="transmembrane region" description="Helical" evidence="8">
    <location>
        <begin position="122"/>
        <end position="143"/>
    </location>
</feature>
<feature type="transmembrane region" description="Helical" evidence="8">
    <location>
        <begin position="227"/>
        <end position="250"/>
    </location>
</feature>
<dbReference type="PANTHER" id="PTHR10332:SF88">
    <property type="entry name" value="EQUILIBRATIVE NUCLEOSIDE TRANSPORTER 1, ISOFORM A"/>
    <property type="match status" value="1"/>
</dbReference>
<evidence type="ECO:0000256" key="2">
    <source>
        <dbReference type="ARBA" id="ARBA00007965"/>
    </source>
</evidence>
<evidence type="ECO:0000256" key="3">
    <source>
        <dbReference type="ARBA" id="ARBA00022448"/>
    </source>
</evidence>
<evidence type="ECO:0000256" key="8">
    <source>
        <dbReference type="SAM" id="Phobius"/>
    </source>
</evidence>
<evidence type="ECO:0000256" key="7">
    <source>
        <dbReference type="SAM" id="MobiDB-lite"/>
    </source>
</evidence>
<keyword evidence="10" id="KW-1185">Reference proteome</keyword>
<evidence type="ECO:0000256" key="1">
    <source>
        <dbReference type="ARBA" id="ARBA00004141"/>
    </source>
</evidence>
<name>A0AAD4Q2Z0_9EURO</name>
<comment type="caution">
    <text evidence="9">The sequence shown here is derived from an EMBL/GenBank/DDBJ whole genome shotgun (WGS) entry which is preliminary data.</text>
</comment>
<dbReference type="GO" id="GO:0034257">
    <property type="term" value="F:nicotinamide riboside transmembrane transporter activity"/>
    <property type="evidence" value="ECO:0007669"/>
    <property type="project" value="TreeGrafter"/>
</dbReference>
<dbReference type="Pfam" id="PF01733">
    <property type="entry name" value="Nucleoside_tran"/>
    <property type="match status" value="1"/>
</dbReference>
<feature type="transmembrane region" description="Helical" evidence="8">
    <location>
        <begin position="434"/>
        <end position="456"/>
    </location>
</feature>
<comment type="similarity">
    <text evidence="2">Belongs to the SLC29A/ENT transporter (TC 2.A.57) family.</text>
</comment>
<feature type="transmembrane region" description="Helical" evidence="8">
    <location>
        <begin position="290"/>
        <end position="309"/>
    </location>
</feature>
<proteinExistence type="inferred from homology"/>
<evidence type="ECO:0000313" key="10">
    <source>
        <dbReference type="Proteomes" id="UP001201262"/>
    </source>
</evidence>
<dbReference type="GO" id="GO:0000329">
    <property type="term" value="C:fungal-type vacuole membrane"/>
    <property type="evidence" value="ECO:0007669"/>
    <property type="project" value="TreeGrafter"/>
</dbReference>
<evidence type="ECO:0000256" key="5">
    <source>
        <dbReference type="ARBA" id="ARBA00022989"/>
    </source>
</evidence>